<keyword evidence="3" id="KW-1185">Reference proteome</keyword>
<dbReference type="PANTHER" id="PTHR31635">
    <property type="entry name" value="REVERSE TRANSCRIPTASE DOMAIN-CONTAINING PROTEIN-RELATED"/>
    <property type="match status" value="1"/>
</dbReference>
<dbReference type="InterPro" id="IPR000477">
    <property type="entry name" value="RT_dom"/>
</dbReference>
<comment type="caution">
    <text evidence="2">The sequence shown here is derived from an EMBL/GenBank/DDBJ whole genome shotgun (WGS) entry which is preliminary data.</text>
</comment>
<dbReference type="PROSITE" id="PS50878">
    <property type="entry name" value="RT_POL"/>
    <property type="match status" value="1"/>
</dbReference>
<dbReference type="SUPFAM" id="SSF56672">
    <property type="entry name" value="DNA/RNA polymerases"/>
    <property type="match status" value="1"/>
</dbReference>
<evidence type="ECO:0000313" key="3">
    <source>
        <dbReference type="Proteomes" id="UP001280121"/>
    </source>
</evidence>
<feature type="domain" description="Reverse transcriptase" evidence="1">
    <location>
        <begin position="1"/>
        <end position="181"/>
    </location>
</feature>
<dbReference type="CDD" id="cd01650">
    <property type="entry name" value="RT_nLTR_like"/>
    <property type="match status" value="1"/>
</dbReference>
<evidence type="ECO:0000259" key="1">
    <source>
        <dbReference type="PROSITE" id="PS50878"/>
    </source>
</evidence>
<proteinExistence type="predicted"/>
<dbReference type="AlphaFoldDB" id="A0AAE0CJ74"/>
<evidence type="ECO:0000313" key="2">
    <source>
        <dbReference type="EMBL" id="KAK2653125.1"/>
    </source>
</evidence>
<organism evidence="2 3">
    <name type="scientific">Dipteronia dyeriana</name>
    <dbReference type="NCBI Taxonomy" id="168575"/>
    <lineage>
        <taxon>Eukaryota</taxon>
        <taxon>Viridiplantae</taxon>
        <taxon>Streptophyta</taxon>
        <taxon>Embryophyta</taxon>
        <taxon>Tracheophyta</taxon>
        <taxon>Spermatophyta</taxon>
        <taxon>Magnoliopsida</taxon>
        <taxon>eudicotyledons</taxon>
        <taxon>Gunneridae</taxon>
        <taxon>Pentapetalae</taxon>
        <taxon>rosids</taxon>
        <taxon>malvids</taxon>
        <taxon>Sapindales</taxon>
        <taxon>Sapindaceae</taxon>
        <taxon>Hippocastanoideae</taxon>
        <taxon>Acereae</taxon>
        <taxon>Dipteronia</taxon>
    </lineage>
</organism>
<reference evidence="2" key="1">
    <citation type="journal article" date="2023" name="Plant J.">
        <title>Genome sequences and population genomics provide insights into the demographic history, inbreeding, and mutation load of two 'living fossil' tree species of Dipteronia.</title>
        <authorList>
            <person name="Feng Y."/>
            <person name="Comes H.P."/>
            <person name="Chen J."/>
            <person name="Zhu S."/>
            <person name="Lu R."/>
            <person name="Zhang X."/>
            <person name="Li P."/>
            <person name="Qiu J."/>
            <person name="Olsen K.M."/>
            <person name="Qiu Y."/>
        </authorList>
    </citation>
    <scope>NUCLEOTIDE SEQUENCE</scope>
    <source>
        <strain evidence="2">KIB01</strain>
    </source>
</reference>
<dbReference type="Proteomes" id="UP001280121">
    <property type="component" value="Unassembled WGS sequence"/>
</dbReference>
<dbReference type="PANTHER" id="PTHR31635:SF196">
    <property type="entry name" value="REVERSE TRANSCRIPTASE DOMAIN-CONTAINING PROTEIN-RELATED"/>
    <property type="match status" value="1"/>
</dbReference>
<dbReference type="EMBL" id="JANJYI010000004">
    <property type="protein sequence ID" value="KAK2653125.1"/>
    <property type="molecule type" value="Genomic_DNA"/>
</dbReference>
<name>A0AAE0CJ74_9ROSI</name>
<dbReference type="Pfam" id="PF00078">
    <property type="entry name" value="RVT_1"/>
    <property type="match status" value="1"/>
</dbReference>
<protein>
    <recommendedName>
        <fullName evidence="1">Reverse transcriptase domain-containing protein</fullName>
    </recommendedName>
</protein>
<sequence>MSQLRPISLCNTTYKVISKIIVQRLRHLVPNIISPNQVAFVPGRQIQDNIVVAQEVLHKIKTMKGRSGYFAWKIDLAKAYDRLQWNFIWKVLGEVGIDGKMVDLIMNCISSVQYRIVLNGEVTTSFTLGSGIRQGDPIFPYLFVMCMEKLSHLINHKLNSTDWKAIKVSRGGPAISHLFFR</sequence>
<gene>
    <name evidence="2" type="ORF">Ddye_012981</name>
</gene>
<accession>A0AAE0CJ74</accession>
<dbReference type="InterPro" id="IPR043502">
    <property type="entry name" value="DNA/RNA_pol_sf"/>
</dbReference>